<dbReference type="EMBL" id="QKVO01000001">
    <property type="protein sequence ID" value="RAO95353.1"/>
    <property type="molecule type" value="Genomic_DNA"/>
</dbReference>
<dbReference type="OrthoDB" id="402333at2"/>
<evidence type="ECO:0000256" key="1">
    <source>
        <dbReference type="SAM" id="MobiDB-lite"/>
    </source>
</evidence>
<organism evidence="2 3">
    <name type="scientific">Mycoplasma wenyonii</name>
    <dbReference type="NCBI Taxonomy" id="65123"/>
    <lineage>
        <taxon>Bacteria</taxon>
        <taxon>Bacillati</taxon>
        <taxon>Mycoplasmatota</taxon>
        <taxon>Mollicutes</taxon>
        <taxon>Mycoplasmataceae</taxon>
        <taxon>Mycoplasma</taxon>
    </lineage>
</organism>
<feature type="region of interest" description="Disordered" evidence="1">
    <location>
        <begin position="223"/>
        <end position="243"/>
    </location>
</feature>
<reference evidence="3" key="1">
    <citation type="submission" date="2018-06" db="EMBL/GenBank/DDBJ databases">
        <authorList>
            <person name="Martinez Ocampo F."/>
            <person name="Quiroz Castaneda R.E."/>
            <person name="Rojas Lopez X."/>
        </authorList>
    </citation>
    <scope>NUCLEOTIDE SEQUENCE [LARGE SCALE GENOMIC DNA]</scope>
    <source>
        <strain evidence="3">INIFAP02</strain>
    </source>
</reference>
<keyword evidence="3" id="KW-1185">Reference proteome</keyword>
<name>A0A328PJP5_9MOLU</name>
<sequence>MFVSGGALQANKVGFGCLVLLGSVSVAGIAELEIQKQLLSTWGKSIGEWFSERLSNSSQQTQEAGSPVTFSQIAFPFTYVWGQVSGPVGQALPYVQSGFEQIKSSFGDLWGALKSFLKSLFEPEIFNNIFKDLHLRIWRVLVFAFAGGKGRDSFLDLFSEEKKEATKIATKFLLGMEQKGSKYFKADKKVFSFLLMQWMFNPKKITEKFERLSKTIQNLVKRAETHETGGSSSSSEESQSPTHTYTLTVPTVKQYLDVEEGLPEILFNLMWMGEVASKIKTGHDLTMESKSWVSWFFKSS</sequence>
<gene>
    <name evidence="2" type="ORF">DNK47_00695</name>
</gene>
<dbReference type="Proteomes" id="UP000249762">
    <property type="component" value="Unassembled WGS sequence"/>
</dbReference>
<evidence type="ECO:0000313" key="3">
    <source>
        <dbReference type="Proteomes" id="UP000249762"/>
    </source>
</evidence>
<proteinExistence type="predicted"/>
<protein>
    <submittedName>
        <fullName evidence="2">Uncharacterized protein</fullName>
    </submittedName>
</protein>
<comment type="caution">
    <text evidence="2">The sequence shown here is derived from an EMBL/GenBank/DDBJ whole genome shotgun (WGS) entry which is preliminary data.</text>
</comment>
<dbReference type="RefSeq" id="WP_112665014.1">
    <property type="nucleotide sequence ID" value="NZ_QKVO01000001.1"/>
</dbReference>
<feature type="compositionally biased region" description="Low complexity" evidence="1">
    <location>
        <begin position="228"/>
        <end position="243"/>
    </location>
</feature>
<accession>A0A328PJP5</accession>
<dbReference type="AlphaFoldDB" id="A0A328PJP5"/>
<evidence type="ECO:0000313" key="2">
    <source>
        <dbReference type="EMBL" id="RAO95353.1"/>
    </source>
</evidence>